<proteinExistence type="predicted"/>
<protein>
    <submittedName>
        <fullName evidence="3">Uncharacterized protein</fullName>
    </submittedName>
</protein>
<accession>A0AAD9MLQ3</accession>
<name>A0AAD9MLQ3_PROWI</name>
<dbReference type="EMBL" id="JASFZW010000004">
    <property type="protein sequence ID" value="KAK2078513.1"/>
    <property type="molecule type" value="Genomic_DNA"/>
</dbReference>
<feature type="region of interest" description="Disordered" evidence="1">
    <location>
        <begin position="1"/>
        <end position="28"/>
    </location>
</feature>
<reference evidence="3" key="1">
    <citation type="submission" date="2021-01" db="EMBL/GenBank/DDBJ databases">
        <authorList>
            <person name="Eckstrom K.M.E."/>
        </authorList>
    </citation>
    <scope>NUCLEOTIDE SEQUENCE</scope>
    <source>
        <strain evidence="3">UVCC 0001</strain>
    </source>
</reference>
<keyword evidence="2" id="KW-1133">Transmembrane helix</keyword>
<keyword evidence="4" id="KW-1185">Reference proteome</keyword>
<organism evidence="3 4">
    <name type="scientific">Prototheca wickerhamii</name>
    <dbReference type="NCBI Taxonomy" id="3111"/>
    <lineage>
        <taxon>Eukaryota</taxon>
        <taxon>Viridiplantae</taxon>
        <taxon>Chlorophyta</taxon>
        <taxon>core chlorophytes</taxon>
        <taxon>Trebouxiophyceae</taxon>
        <taxon>Chlorellales</taxon>
        <taxon>Chlorellaceae</taxon>
        <taxon>Prototheca</taxon>
    </lineage>
</organism>
<evidence type="ECO:0000256" key="2">
    <source>
        <dbReference type="SAM" id="Phobius"/>
    </source>
</evidence>
<dbReference type="AlphaFoldDB" id="A0AAD9MLQ3"/>
<evidence type="ECO:0000256" key="1">
    <source>
        <dbReference type="SAM" id="MobiDB-lite"/>
    </source>
</evidence>
<dbReference type="Proteomes" id="UP001255856">
    <property type="component" value="Unassembled WGS sequence"/>
</dbReference>
<sequence>MDRPKSAKKAAKAKAKARPQPAGEPLPDPLSPTMVKMHYIGIFVTFLVVLVGLAGVMVLLDAEKGEKWYSQTKFAELWKSFTERNPFTTTVCVNGGMATIVFLGKRLYKHGQAVKALKAR</sequence>
<gene>
    <name evidence="3" type="ORF">QBZ16_003353</name>
</gene>
<feature type="transmembrane region" description="Helical" evidence="2">
    <location>
        <begin position="37"/>
        <end position="60"/>
    </location>
</feature>
<feature type="compositionally biased region" description="Basic residues" evidence="1">
    <location>
        <begin position="1"/>
        <end position="17"/>
    </location>
</feature>
<keyword evidence="2" id="KW-0472">Membrane</keyword>
<keyword evidence="2" id="KW-0812">Transmembrane</keyword>
<comment type="caution">
    <text evidence="3">The sequence shown here is derived from an EMBL/GenBank/DDBJ whole genome shotgun (WGS) entry which is preliminary data.</text>
</comment>
<evidence type="ECO:0000313" key="3">
    <source>
        <dbReference type="EMBL" id="KAK2078513.1"/>
    </source>
</evidence>
<evidence type="ECO:0000313" key="4">
    <source>
        <dbReference type="Proteomes" id="UP001255856"/>
    </source>
</evidence>